<dbReference type="SUPFAM" id="SSF53850">
    <property type="entry name" value="Periplasmic binding protein-like II"/>
    <property type="match status" value="1"/>
</dbReference>
<evidence type="ECO:0000256" key="4">
    <source>
        <dbReference type="ARBA" id="ARBA00023139"/>
    </source>
</evidence>
<dbReference type="Pfam" id="PF13416">
    <property type="entry name" value="SBP_bac_8"/>
    <property type="match status" value="1"/>
</dbReference>
<protein>
    <submittedName>
        <fullName evidence="7">Extracellular solute-binding protein</fullName>
    </submittedName>
</protein>
<gene>
    <name evidence="7" type="ORF">PBV87_11740</name>
</gene>
<evidence type="ECO:0000256" key="3">
    <source>
        <dbReference type="ARBA" id="ARBA00023136"/>
    </source>
</evidence>
<evidence type="ECO:0000256" key="1">
    <source>
        <dbReference type="ARBA" id="ARBA00022475"/>
    </source>
</evidence>
<keyword evidence="4" id="KW-0564">Palmitate</keyword>
<evidence type="ECO:0000256" key="6">
    <source>
        <dbReference type="SAM" id="SignalP"/>
    </source>
</evidence>
<dbReference type="RefSeq" id="WP_271012424.1">
    <property type="nucleotide sequence ID" value="NZ_JAQIFT010000045.1"/>
</dbReference>
<name>A0AA42DNW7_9FIRM</name>
<keyword evidence="3" id="KW-0472">Membrane</keyword>
<evidence type="ECO:0000256" key="2">
    <source>
        <dbReference type="ARBA" id="ARBA00022729"/>
    </source>
</evidence>
<feature type="chain" id="PRO_5041343073" evidence="6">
    <location>
        <begin position="23"/>
        <end position="422"/>
    </location>
</feature>
<keyword evidence="5" id="KW-0449">Lipoprotein</keyword>
<dbReference type="Proteomes" id="UP001169242">
    <property type="component" value="Unassembled WGS sequence"/>
</dbReference>
<dbReference type="AlphaFoldDB" id="A0AA42DNW7"/>
<organism evidence="7 8">
    <name type="scientific">Holtiella tumoricola</name>
    <dbReference type="NCBI Taxonomy" id="3018743"/>
    <lineage>
        <taxon>Bacteria</taxon>
        <taxon>Bacillati</taxon>
        <taxon>Bacillota</taxon>
        <taxon>Clostridia</taxon>
        <taxon>Lachnospirales</taxon>
        <taxon>Cellulosilyticaceae</taxon>
        <taxon>Holtiella</taxon>
    </lineage>
</organism>
<feature type="signal peptide" evidence="6">
    <location>
        <begin position="1"/>
        <end position="22"/>
    </location>
</feature>
<dbReference type="PANTHER" id="PTHR43649">
    <property type="entry name" value="ARABINOSE-BINDING PROTEIN-RELATED"/>
    <property type="match status" value="1"/>
</dbReference>
<keyword evidence="2 6" id="KW-0732">Signal</keyword>
<evidence type="ECO:0000256" key="5">
    <source>
        <dbReference type="ARBA" id="ARBA00023288"/>
    </source>
</evidence>
<keyword evidence="8" id="KW-1185">Reference proteome</keyword>
<proteinExistence type="predicted"/>
<evidence type="ECO:0000313" key="7">
    <source>
        <dbReference type="EMBL" id="MDA3732156.1"/>
    </source>
</evidence>
<accession>A0AA42DNW7</accession>
<dbReference type="InterPro" id="IPR050490">
    <property type="entry name" value="Bact_solute-bd_prot1"/>
</dbReference>
<dbReference type="PANTHER" id="PTHR43649:SF33">
    <property type="entry name" value="POLYGALACTURONAN_RHAMNOGALACTURONAN-BINDING PROTEIN YTCQ"/>
    <property type="match status" value="1"/>
</dbReference>
<dbReference type="EMBL" id="JAQIFT010000045">
    <property type="protein sequence ID" value="MDA3732156.1"/>
    <property type="molecule type" value="Genomic_DNA"/>
</dbReference>
<dbReference type="PROSITE" id="PS51257">
    <property type="entry name" value="PROKAR_LIPOPROTEIN"/>
    <property type="match status" value="1"/>
</dbReference>
<comment type="caution">
    <text evidence="7">The sequence shown here is derived from an EMBL/GenBank/DDBJ whole genome shotgun (WGS) entry which is preliminary data.</text>
</comment>
<keyword evidence="1" id="KW-1003">Cell membrane</keyword>
<reference evidence="7" key="1">
    <citation type="journal article" date="2023" name="Int. J. Syst. Evol. Microbiol.">
        <title>&lt;i&gt;Holtiella tumoricola&lt;/i&gt; gen. nov. sp. nov., isolated from a human clinical sample.</title>
        <authorList>
            <person name="Allen-Vercoe E."/>
            <person name="Daigneault M.C."/>
            <person name="Vancuren S.J."/>
            <person name="Cochrane K."/>
            <person name="O'Neal L.L."/>
            <person name="Sankaranarayanan K."/>
            <person name="Lawson P.A."/>
        </authorList>
    </citation>
    <scope>NUCLEOTIDE SEQUENCE</scope>
    <source>
        <strain evidence="7">CC70A</strain>
    </source>
</reference>
<sequence>MKKCSLVIGIVLLLLTGCSALHEEQEYEITSDNKLEIWSYYEGWESVAEQFKKNYAKDIEIEVKVFANNEYVDAYLDGLSNEEGPDILILDSLQMGQFNTVDAFEDLQSEPYNIGKYQQDFDTGAWGAGLDFSDEKMIAVMMANAPKVMFYRADIMKAYGFPDEPQALAEYLVEPAHYLKMAETLKREGIYMTQWALDPLGVMMSSMPYFDKEYNFVMNSKQFVEGIELCRSFVDKGLVSYKDIWLEEGQELIRNNQMAMLYLGTWGSSQIEEWVPEQAGLWRVAELPFNTNAISNGTLMAIPSNSNNKELAWEFIEEYIFGDLMPIVRNSVPCYLPKQEIFSKAAGENAFLGGQNEQRLYSDLARECEYVNITPLDESAFNIINQQLIRGLNAGLNSKVIMENIETQINTQLKDQIEILKE</sequence>
<dbReference type="Gene3D" id="3.40.190.10">
    <property type="entry name" value="Periplasmic binding protein-like II"/>
    <property type="match status" value="1"/>
</dbReference>
<dbReference type="InterPro" id="IPR006059">
    <property type="entry name" value="SBP"/>
</dbReference>
<evidence type="ECO:0000313" key="8">
    <source>
        <dbReference type="Proteomes" id="UP001169242"/>
    </source>
</evidence>